<accession>A0A4Y2VD95</accession>
<reference evidence="1 2" key="1">
    <citation type="journal article" date="2019" name="Sci. Rep.">
        <title>Orb-weaving spider Araneus ventricosus genome elucidates the spidroin gene catalogue.</title>
        <authorList>
            <person name="Kono N."/>
            <person name="Nakamura H."/>
            <person name="Ohtoshi R."/>
            <person name="Moran D.A.P."/>
            <person name="Shinohara A."/>
            <person name="Yoshida Y."/>
            <person name="Fujiwara M."/>
            <person name="Mori M."/>
            <person name="Tomita M."/>
            <person name="Arakawa K."/>
        </authorList>
    </citation>
    <scope>NUCLEOTIDE SEQUENCE [LARGE SCALE GENOMIC DNA]</scope>
</reference>
<keyword evidence="2" id="KW-1185">Reference proteome</keyword>
<proteinExistence type="predicted"/>
<comment type="caution">
    <text evidence="1">The sequence shown here is derived from an EMBL/GenBank/DDBJ whole genome shotgun (WGS) entry which is preliminary data.</text>
</comment>
<dbReference type="Proteomes" id="UP000499080">
    <property type="component" value="Unassembled WGS sequence"/>
</dbReference>
<sequence length="145" mass="16923">MEYDLLMCSQITIAYLYDMYFLYEGSGRNGGEGSKICVDTITALKVPRMIDPDEWLISNCVKCVRWKRDEENQSLEIYVARPMNSGMFYAIGEEGTYFMSRKNPNDAIRLDKDTVEVLMRKSILYCNGPNIFKVDWNKSFHPRMN</sequence>
<evidence type="ECO:0000313" key="2">
    <source>
        <dbReference type="Proteomes" id="UP000499080"/>
    </source>
</evidence>
<evidence type="ECO:0000313" key="1">
    <source>
        <dbReference type="EMBL" id="GBO23263.1"/>
    </source>
</evidence>
<protein>
    <submittedName>
        <fullName evidence="1">Uncharacterized protein</fullName>
    </submittedName>
</protein>
<dbReference type="EMBL" id="BGPR01046298">
    <property type="protein sequence ID" value="GBO23263.1"/>
    <property type="molecule type" value="Genomic_DNA"/>
</dbReference>
<name>A0A4Y2VD95_ARAVE</name>
<gene>
    <name evidence="1" type="ORF">AVEN_250091_1</name>
</gene>
<dbReference type="AlphaFoldDB" id="A0A4Y2VD95"/>
<organism evidence="1 2">
    <name type="scientific">Araneus ventricosus</name>
    <name type="common">Orbweaver spider</name>
    <name type="synonym">Epeira ventricosa</name>
    <dbReference type="NCBI Taxonomy" id="182803"/>
    <lineage>
        <taxon>Eukaryota</taxon>
        <taxon>Metazoa</taxon>
        <taxon>Ecdysozoa</taxon>
        <taxon>Arthropoda</taxon>
        <taxon>Chelicerata</taxon>
        <taxon>Arachnida</taxon>
        <taxon>Araneae</taxon>
        <taxon>Araneomorphae</taxon>
        <taxon>Entelegynae</taxon>
        <taxon>Araneoidea</taxon>
        <taxon>Araneidae</taxon>
        <taxon>Araneus</taxon>
    </lineage>
</organism>